<keyword evidence="6" id="KW-0143">Chaperone</keyword>
<comment type="subcellular location">
    <subcellularLocation>
        <location evidence="1">Membrane</location>
        <topology evidence="1">Multi-pass membrane protein</topology>
    </subcellularLocation>
</comment>
<dbReference type="PhylomeDB" id="E9G731"/>
<dbReference type="PANTHER" id="PTHR45816">
    <property type="entry name" value="MIR DOMAIN-CONTAINING PROTEIN"/>
    <property type="match status" value="1"/>
</dbReference>
<dbReference type="GO" id="GO:0005216">
    <property type="term" value="F:monoatomic ion channel activity"/>
    <property type="evidence" value="ECO:0007669"/>
    <property type="project" value="InterPro"/>
</dbReference>
<feature type="transmembrane region" description="Helical" evidence="8">
    <location>
        <begin position="873"/>
        <end position="898"/>
    </location>
</feature>
<dbReference type="GO" id="GO:0140662">
    <property type="term" value="F:ATP-dependent protein folding chaperone"/>
    <property type="evidence" value="ECO:0007669"/>
    <property type="project" value="InterPro"/>
</dbReference>
<evidence type="ECO:0000259" key="9">
    <source>
        <dbReference type="Pfam" id="PF00520"/>
    </source>
</evidence>
<evidence type="ECO:0000256" key="1">
    <source>
        <dbReference type="ARBA" id="ARBA00004141"/>
    </source>
</evidence>
<dbReference type="STRING" id="6669.E9G731"/>
<evidence type="ECO:0000256" key="2">
    <source>
        <dbReference type="ARBA" id="ARBA00008239"/>
    </source>
</evidence>
<dbReference type="eggNOG" id="KOG0019">
    <property type="taxonomic scope" value="Eukaryota"/>
</dbReference>
<dbReference type="Gene3D" id="1.20.120.790">
    <property type="entry name" value="Heat shock protein 90, C-terminal domain"/>
    <property type="match status" value="1"/>
</dbReference>
<dbReference type="HOGENOM" id="CLU_285794_0_0_1"/>
<name>E9G731_DAPPU</name>
<evidence type="ECO:0000259" key="10">
    <source>
        <dbReference type="Pfam" id="PF08454"/>
    </source>
</evidence>
<dbReference type="EMBL" id="GL732534">
    <property type="protein sequence ID" value="EFX84717.1"/>
    <property type="molecule type" value="Genomic_DNA"/>
</dbReference>
<feature type="transmembrane region" description="Helical" evidence="8">
    <location>
        <begin position="918"/>
        <end position="937"/>
    </location>
</feature>
<protein>
    <submittedName>
        <fullName evidence="11">Uncharacterized protein</fullName>
    </submittedName>
</protein>
<evidence type="ECO:0000256" key="7">
    <source>
        <dbReference type="SAM" id="MobiDB-lite"/>
    </source>
</evidence>
<feature type="transmembrane region" description="Helical" evidence="8">
    <location>
        <begin position="783"/>
        <end position="802"/>
    </location>
</feature>
<dbReference type="KEGG" id="dpx:DAPPUDRAFT_99490"/>
<feature type="domain" description="RyR/IP3R Homology associated" evidence="10">
    <location>
        <begin position="483"/>
        <end position="574"/>
    </location>
</feature>
<dbReference type="eggNOG" id="KOG3533">
    <property type="taxonomic scope" value="Eukaryota"/>
</dbReference>
<dbReference type="Pfam" id="PF00520">
    <property type="entry name" value="Ion_trans"/>
    <property type="match status" value="1"/>
</dbReference>
<keyword evidence="4 8" id="KW-1133">Transmembrane helix</keyword>
<dbReference type="GO" id="GO:0051082">
    <property type="term" value="F:unfolded protein binding"/>
    <property type="evidence" value="ECO:0007669"/>
    <property type="project" value="InterPro"/>
</dbReference>
<dbReference type="InParanoid" id="E9G731"/>
<dbReference type="InterPro" id="IPR001404">
    <property type="entry name" value="Hsp90_fam"/>
</dbReference>
<feature type="transmembrane region" description="Helical" evidence="8">
    <location>
        <begin position="833"/>
        <end position="853"/>
    </location>
</feature>
<proteinExistence type="inferred from homology"/>
<feature type="transmembrane region" description="Helical" evidence="8">
    <location>
        <begin position="809"/>
        <end position="827"/>
    </location>
</feature>
<dbReference type="GO" id="GO:0016887">
    <property type="term" value="F:ATP hydrolysis activity"/>
    <property type="evidence" value="ECO:0007669"/>
    <property type="project" value="InterPro"/>
</dbReference>
<sequence>MSGRIILLSSISLPCFFAKRDPKILTLSSSVTLSVSGYKRRIQKMISLSQKGKPLRALLFVPRRAPFDLFENRKHEKLRTTSSCHSLELGQFSKKLKLGVHEDSTNCKKQLKEYDGKLLVSVTKEGLELPEDDEETKKRESDKAKFEGLCKIINGHLGLRSSTNQPYTGGPARPAKYFDRRSQLSVRFDRTIIEGLQDIVVLLEAQLHPLVQAESSVIVDVLYRPEYFFQPGTEARKKCDNGGFIRRLIKHTERVLEDKEEKLCIQVLNTLRQMMNFDIHNGEKGDALRKNLLVRYFAKPASHSSKKTELNGGSGISTAGIHSTLSGGSGGGGGVGQSRRYRPTFSWKRSSWASPCWKAATPSSSGVYTILQSAETSAIFFKLFHDNVRESQAEIRSTMSVNTTEMASSCNNKLQDHSHEMKDHFPYDMKMKHQRMMSTRASNGNVTVGERMDPYSDSWNSSRLDNSTTKTLSSVNLTLEDLLLCENHNRDLQNFLRAQSNKNSYNLVSETLMFLDCICGSTTGELGLLGLYINEHNVALINKTLETLTEYWQVPCHENQNCIATHESNGLDITALLLTDINPLGQRRMDLVLELKKNASKLLLAVMESRGDSENAERILYNMNPRQLVDVACKAYHQKLVGGEEAASPKEVGQNIYILCHQLAQHNKKLATLMKPPPVDGVSDCLPHSGNVRVFDQRHESSRLPHGGARRPGIESGRLLRRSRDMFDEMKWQKKLRGQPFLFWVSSHMSIWSQILFNLAVIINLIVAFFYPFDTDGPSPDPGTHLSGLIWAVMLLSAAVAITLPKPSGIRTLIVTVILRLICSAGPQPTLMLLGTATIVLKGIHLLSIMGNAGTFQRSVRHICTDTEIVYHVVHLIFCFLGLSTHPFFFSVLLFDVVYREETLLNVIRSVTRNGRSIVLTAVLALILVFMFSIIGLRLRGIPPPWVTWPPRSTWKSTPTIPSSKPCASKQRLTRTTKPSRICSCCCLKPLLSSGFSLEEPDVHASRIYRMIKLGLGIDEDDVPAGGEEAKAEEEIPPSENDENASRWRKAIKRVNYCYKTQTQFISIVLMSAFLRTEMRTFV</sequence>
<evidence type="ECO:0000256" key="4">
    <source>
        <dbReference type="ARBA" id="ARBA00022989"/>
    </source>
</evidence>
<evidence type="ECO:0000256" key="3">
    <source>
        <dbReference type="ARBA" id="ARBA00022692"/>
    </source>
</evidence>
<dbReference type="Proteomes" id="UP000000305">
    <property type="component" value="Unassembled WGS sequence"/>
</dbReference>
<evidence type="ECO:0000313" key="11">
    <source>
        <dbReference type="EMBL" id="EFX84717.1"/>
    </source>
</evidence>
<accession>E9G731</accession>
<evidence type="ECO:0000256" key="6">
    <source>
        <dbReference type="ARBA" id="ARBA00023186"/>
    </source>
</evidence>
<gene>
    <name evidence="11" type="ORF">DAPPUDRAFT_99490</name>
</gene>
<dbReference type="InterPro" id="IPR015925">
    <property type="entry name" value="Ryanodine_IP3_receptor"/>
</dbReference>
<dbReference type="Pfam" id="PF00183">
    <property type="entry name" value="HSP90"/>
    <property type="match status" value="1"/>
</dbReference>
<dbReference type="GO" id="GO:0016020">
    <property type="term" value="C:membrane"/>
    <property type="evidence" value="ECO:0007669"/>
    <property type="project" value="UniProtKB-SubCell"/>
</dbReference>
<comment type="similarity">
    <text evidence="2">Belongs to the heat shock protein 90 family.</text>
</comment>
<feature type="domain" description="Ion transport" evidence="9">
    <location>
        <begin position="814"/>
        <end position="940"/>
    </location>
</feature>
<evidence type="ECO:0000256" key="8">
    <source>
        <dbReference type="SAM" id="Phobius"/>
    </source>
</evidence>
<organism evidence="11 12">
    <name type="scientific">Daphnia pulex</name>
    <name type="common">Water flea</name>
    <dbReference type="NCBI Taxonomy" id="6669"/>
    <lineage>
        <taxon>Eukaryota</taxon>
        <taxon>Metazoa</taxon>
        <taxon>Ecdysozoa</taxon>
        <taxon>Arthropoda</taxon>
        <taxon>Crustacea</taxon>
        <taxon>Branchiopoda</taxon>
        <taxon>Diplostraca</taxon>
        <taxon>Cladocera</taxon>
        <taxon>Anomopoda</taxon>
        <taxon>Daphniidae</taxon>
        <taxon>Daphnia</taxon>
    </lineage>
</organism>
<dbReference type="InterPro" id="IPR037196">
    <property type="entry name" value="HSP90_C"/>
</dbReference>
<dbReference type="AlphaFoldDB" id="E9G731"/>
<evidence type="ECO:0000256" key="5">
    <source>
        <dbReference type="ARBA" id="ARBA00023136"/>
    </source>
</evidence>
<dbReference type="PANTHER" id="PTHR45816:SF4">
    <property type="entry name" value="RYR_IP3R HOMOLOGY ASSOCIATED DOMAIN-CONTAINING PROTEIN"/>
    <property type="match status" value="1"/>
</dbReference>
<dbReference type="InterPro" id="IPR013662">
    <property type="entry name" value="RIH_assoc-dom"/>
</dbReference>
<dbReference type="GO" id="GO:0006816">
    <property type="term" value="P:calcium ion transport"/>
    <property type="evidence" value="ECO:0007669"/>
    <property type="project" value="InterPro"/>
</dbReference>
<feature type="transmembrane region" description="Helical" evidence="8">
    <location>
        <begin position="741"/>
        <end position="771"/>
    </location>
</feature>
<dbReference type="Pfam" id="PF08454">
    <property type="entry name" value="RIH_assoc"/>
    <property type="match status" value="1"/>
</dbReference>
<dbReference type="InterPro" id="IPR005821">
    <property type="entry name" value="Ion_trans_dom"/>
</dbReference>
<keyword evidence="5 8" id="KW-0472">Membrane</keyword>
<dbReference type="OrthoDB" id="76898at2759"/>
<feature type="region of interest" description="Disordered" evidence="7">
    <location>
        <begin position="1024"/>
        <end position="1045"/>
    </location>
</feature>
<keyword evidence="12" id="KW-1185">Reference proteome</keyword>
<dbReference type="GO" id="GO:0005524">
    <property type="term" value="F:ATP binding"/>
    <property type="evidence" value="ECO:0007669"/>
    <property type="project" value="InterPro"/>
</dbReference>
<reference evidence="11 12" key="1">
    <citation type="journal article" date="2011" name="Science">
        <title>The ecoresponsive genome of Daphnia pulex.</title>
        <authorList>
            <person name="Colbourne J.K."/>
            <person name="Pfrender M.E."/>
            <person name="Gilbert D."/>
            <person name="Thomas W.K."/>
            <person name="Tucker A."/>
            <person name="Oakley T.H."/>
            <person name="Tokishita S."/>
            <person name="Aerts A."/>
            <person name="Arnold G.J."/>
            <person name="Basu M.K."/>
            <person name="Bauer D.J."/>
            <person name="Caceres C.E."/>
            <person name="Carmel L."/>
            <person name="Casola C."/>
            <person name="Choi J.H."/>
            <person name="Detter J.C."/>
            <person name="Dong Q."/>
            <person name="Dusheyko S."/>
            <person name="Eads B.D."/>
            <person name="Frohlich T."/>
            <person name="Geiler-Samerotte K.A."/>
            <person name="Gerlach D."/>
            <person name="Hatcher P."/>
            <person name="Jogdeo S."/>
            <person name="Krijgsveld J."/>
            <person name="Kriventseva E.V."/>
            <person name="Kultz D."/>
            <person name="Laforsch C."/>
            <person name="Lindquist E."/>
            <person name="Lopez J."/>
            <person name="Manak J.R."/>
            <person name="Muller J."/>
            <person name="Pangilinan J."/>
            <person name="Patwardhan R.P."/>
            <person name="Pitluck S."/>
            <person name="Pritham E.J."/>
            <person name="Rechtsteiner A."/>
            <person name="Rho M."/>
            <person name="Rogozin I.B."/>
            <person name="Sakarya O."/>
            <person name="Salamov A."/>
            <person name="Schaack S."/>
            <person name="Shapiro H."/>
            <person name="Shiga Y."/>
            <person name="Skalitzky C."/>
            <person name="Smith Z."/>
            <person name="Souvorov A."/>
            <person name="Sung W."/>
            <person name="Tang Z."/>
            <person name="Tsuchiya D."/>
            <person name="Tu H."/>
            <person name="Vos H."/>
            <person name="Wang M."/>
            <person name="Wolf Y.I."/>
            <person name="Yamagata H."/>
            <person name="Yamada T."/>
            <person name="Ye Y."/>
            <person name="Shaw J.R."/>
            <person name="Andrews J."/>
            <person name="Crease T.J."/>
            <person name="Tang H."/>
            <person name="Lucas S.M."/>
            <person name="Robertson H.M."/>
            <person name="Bork P."/>
            <person name="Koonin E.V."/>
            <person name="Zdobnov E.M."/>
            <person name="Grigoriev I.V."/>
            <person name="Lynch M."/>
            <person name="Boore J.L."/>
        </authorList>
    </citation>
    <scope>NUCLEOTIDE SEQUENCE [LARGE SCALE GENOMIC DNA]</scope>
</reference>
<keyword evidence="3 8" id="KW-0812">Transmembrane</keyword>
<evidence type="ECO:0000313" key="12">
    <source>
        <dbReference type="Proteomes" id="UP000000305"/>
    </source>
</evidence>